<dbReference type="Pfam" id="PF09668">
    <property type="entry name" value="Asp_protease"/>
    <property type="match status" value="1"/>
</dbReference>
<dbReference type="KEGG" id="nve:5512573"/>
<keyword evidence="8" id="KW-1185">Reference proteome</keyword>
<dbReference type="Proteomes" id="UP000001593">
    <property type="component" value="Unassembled WGS sequence"/>
</dbReference>
<evidence type="ECO:0000256" key="5">
    <source>
        <dbReference type="SAM" id="MobiDB-lite"/>
    </source>
</evidence>
<dbReference type="OMA" id="MEHHPEC"/>
<organism evidence="7 8">
    <name type="scientific">Nematostella vectensis</name>
    <name type="common">Starlet sea anemone</name>
    <dbReference type="NCBI Taxonomy" id="45351"/>
    <lineage>
        <taxon>Eukaryota</taxon>
        <taxon>Metazoa</taxon>
        <taxon>Cnidaria</taxon>
        <taxon>Anthozoa</taxon>
        <taxon>Hexacorallia</taxon>
        <taxon>Actiniaria</taxon>
        <taxon>Edwardsiidae</taxon>
        <taxon>Nematostella</taxon>
    </lineage>
</organism>
<feature type="non-terminal residue" evidence="7">
    <location>
        <position position="246"/>
    </location>
</feature>
<keyword evidence="4" id="KW-0378">Hydrolase</keyword>
<dbReference type="CDD" id="cd01796">
    <property type="entry name" value="Ubl_Ddi1_like"/>
    <property type="match status" value="1"/>
</dbReference>
<evidence type="ECO:0000313" key="7">
    <source>
        <dbReference type="EMBL" id="EDO40834.1"/>
    </source>
</evidence>
<dbReference type="InterPro" id="IPR029071">
    <property type="entry name" value="Ubiquitin-like_domsf"/>
</dbReference>
<evidence type="ECO:0000256" key="3">
    <source>
        <dbReference type="ARBA" id="ARBA00022750"/>
    </source>
</evidence>
<evidence type="ECO:0000256" key="2">
    <source>
        <dbReference type="ARBA" id="ARBA00022670"/>
    </source>
</evidence>
<dbReference type="AlphaFoldDB" id="A7S5W6"/>
<protein>
    <recommendedName>
        <fullName evidence="6">Ubiquitin-like domain-containing protein</fullName>
    </recommendedName>
</protein>
<dbReference type="PhylomeDB" id="A7S5W6"/>
<sequence>MKVTVTGEDGSIFTLDVSVDLEVENFRALLEFESGVPASEISLYHDGVQLSDLKKTLTAYSVKENDVILMVRRQARHAARNTVAPPSGQPMAIDWGQIQLPGNNQSRTQPAPSTAPPPAANQESPEYIRDMFLNDPHQMSLLKERNPELADALISGNLQKFADVLNKQRQERAERELRRIRTMNADMFDAEAQREIAEEIRMSNINQNMETAMEYSPESFAKVIMLYINIKLNGYPVKAFVDSGAQ</sequence>
<dbReference type="eggNOG" id="KOG0012">
    <property type="taxonomic scope" value="Eukaryota"/>
</dbReference>
<dbReference type="InterPro" id="IPR057273">
    <property type="entry name" value="Ddi1/2_HDD"/>
</dbReference>
<evidence type="ECO:0000256" key="1">
    <source>
        <dbReference type="ARBA" id="ARBA00009136"/>
    </source>
</evidence>
<evidence type="ECO:0000313" key="8">
    <source>
        <dbReference type="Proteomes" id="UP000001593"/>
    </source>
</evidence>
<feature type="region of interest" description="Disordered" evidence="5">
    <location>
        <begin position="80"/>
        <end position="123"/>
    </location>
</feature>
<dbReference type="HOGENOM" id="CLU_020435_1_1_1"/>
<accession>A7S5W6</accession>
<dbReference type="PANTHER" id="PTHR15397:SF3">
    <property type="entry name" value="DNA DAMAGE INDUCIBLE 1 HOMOLOG 2"/>
    <property type="match status" value="1"/>
</dbReference>
<dbReference type="OrthoDB" id="1047367at2759"/>
<dbReference type="SMART" id="SM00213">
    <property type="entry name" value="UBQ"/>
    <property type="match status" value="1"/>
</dbReference>
<gene>
    <name evidence="7" type="ORF">NEMVEDRAFT_v1g105931</name>
</gene>
<dbReference type="Pfam" id="PF00240">
    <property type="entry name" value="ubiquitin"/>
    <property type="match status" value="1"/>
</dbReference>
<dbReference type="PANTHER" id="PTHR15397">
    <property type="entry name" value="SODIUM-GLUCOSE COTRANSPORTER REGULATORY PROTEIN -RELATED"/>
    <property type="match status" value="1"/>
</dbReference>
<dbReference type="GO" id="GO:0006508">
    <property type="term" value="P:proteolysis"/>
    <property type="evidence" value="ECO:0007669"/>
    <property type="project" value="UniProtKB-KW"/>
</dbReference>
<evidence type="ECO:0000259" key="6">
    <source>
        <dbReference type="PROSITE" id="PS50053"/>
    </source>
</evidence>
<dbReference type="Pfam" id="PF24669">
    <property type="entry name" value="Ddi2_HDD"/>
    <property type="match status" value="1"/>
</dbReference>
<comment type="similarity">
    <text evidence="1">Belongs to the DDI1 family.</text>
</comment>
<evidence type="ECO:0000256" key="4">
    <source>
        <dbReference type="ARBA" id="ARBA00022801"/>
    </source>
</evidence>
<proteinExistence type="inferred from homology"/>
<keyword evidence="3" id="KW-0064">Aspartyl protease</keyword>
<feature type="compositionally biased region" description="Polar residues" evidence="5">
    <location>
        <begin position="100"/>
        <end position="109"/>
    </location>
</feature>
<dbReference type="InterPro" id="IPR000626">
    <property type="entry name" value="Ubiquitin-like_dom"/>
</dbReference>
<dbReference type="InterPro" id="IPR033882">
    <property type="entry name" value="DDI1_N"/>
</dbReference>
<dbReference type="STRING" id="45351.A7S5W6"/>
<feature type="domain" description="Ubiquitin-like" evidence="6">
    <location>
        <begin position="1"/>
        <end position="74"/>
    </location>
</feature>
<dbReference type="PROSITE" id="PS50053">
    <property type="entry name" value="UBIQUITIN_2"/>
    <property type="match status" value="1"/>
</dbReference>
<dbReference type="Gene3D" id="2.40.70.10">
    <property type="entry name" value="Acid Proteases"/>
    <property type="match status" value="1"/>
</dbReference>
<dbReference type="SUPFAM" id="SSF54236">
    <property type="entry name" value="Ubiquitin-like"/>
    <property type="match status" value="1"/>
</dbReference>
<dbReference type="GO" id="GO:0004190">
    <property type="term" value="F:aspartic-type endopeptidase activity"/>
    <property type="evidence" value="ECO:0007669"/>
    <property type="project" value="UniProtKB-KW"/>
</dbReference>
<name>A7S5W6_NEMVE</name>
<reference evidence="7 8" key="1">
    <citation type="journal article" date="2007" name="Science">
        <title>Sea anemone genome reveals ancestral eumetazoan gene repertoire and genomic organization.</title>
        <authorList>
            <person name="Putnam N.H."/>
            <person name="Srivastava M."/>
            <person name="Hellsten U."/>
            <person name="Dirks B."/>
            <person name="Chapman J."/>
            <person name="Salamov A."/>
            <person name="Terry A."/>
            <person name="Shapiro H."/>
            <person name="Lindquist E."/>
            <person name="Kapitonov V.V."/>
            <person name="Jurka J."/>
            <person name="Genikhovich G."/>
            <person name="Grigoriev I.V."/>
            <person name="Lucas S.M."/>
            <person name="Steele R.E."/>
            <person name="Finnerty J.R."/>
            <person name="Technau U."/>
            <person name="Martindale M.Q."/>
            <person name="Rokhsar D.S."/>
        </authorList>
    </citation>
    <scope>NUCLEOTIDE SEQUENCE [LARGE SCALE GENOMIC DNA]</scope>
    <source>
        <strain evidence="8">CH2 X CH6</strain>
    </source>
</reference>
<dbReference type="InParanoid" id="A7S5W6"/>
<dbReference type="InterPro" id="IPR021109">
    <property type="entry name" value="Peptidase_aspartic_dom_sf"/>
</dbReference>
<dbReference type="EMBL" id="DS469585">
    <property type="protein sequence ID" value="EDO40834.1"/>
    <property type="molecule type" value="Genomic_DNA"/>
</dbReference>
<keyword evidence="2" id="KW-0645">Protease</keyword>
<dbReference type="InterPro" id="IPR019103">
    <property type="entry name" value="Peptidase_aspartic_DDI1-type"/>
</dbReference>
<dbReference type="Gene3D" id="3.10.20.90">
    <property type="entry name" value="Phosphatidylinositol 3-kinase Catalytic Subunit, Chain A, domain 1"/>
    <property type="match status" value="1"/>
</dbReference>
<dbReference type="SUPFAM" id="SSF50630">
    <property type="entry name" value="Acid proteases"/>
    <property type="match status" value="1"/>
</dbReference>